<dbReference type="GO" id="GO:0004846">
    <property type="term" value="F:urate oxidase activity"/>
    <property type="evidence" value="ECO:0007669"/>
    <property type="project" value="UniProtKB-EC"/>
</dbReference>
<evidence type="ECO:0000256" key="8">
    <source>
        <dbReference type="RuleBase" id="RU004455"/>
    </source>
</evidence>
<evidence type="ECO:0000256" key="4">
    <source>
        <dbReference type="ARBA" id="ARBA00023002"/>
    </source>
</evidence>
<dbReference type="Proteomes" id="UP000006461">
    <property type="component" value="Chromosome"/>
</dbReference>
<name>I4EQC2_MODI5</name>
<dbReference type="InterPro" id="IPR002042">
    <property type="entry name" value="Uricase"/>
</dbReference>
<organism evidence="9 10">
    <name type="scientific">Modestobacter italicus (strain DSM 44449 / CECT 9708 / BC 501)</name>
    <dbReference type="NCBI Taxonomy" id="2732864"/>
    <lineage>
        <taxon>Bacteria</taxon>
        <taxon>Bacillati</taxon>
        <taxon>Actinomycetota</taxon>
        <taxon>Actinomycetes</taxon>
        <taxon>Geodermatophilales</taxon>
        <taxon>Geodermatophilaceae</taxon>
        <taxon>Modestobacter</taxon>
    </lineage>
</organism>
<comment type="function">
    <text evidence="5 8">Catalyzes the oxidation of uric acid to 5-hydroxyisourate, which is further processed to form (S)-allantoin.</text>
</comment>
<evidence type="ECO:0000256" key="3">
    <source>
        <dbReference type="ARBA" id="ARBA00022631"/>
    </source>
</evidence>
<dbReference type="STRING" id="477641.MODMU_0113"/>
<feature type="binding site" evidence="7">
    <location>
        <position position="174"/>
    </location>
    <ligand>
        <name>urate</name>
        <dbReference type="ChEBI" id="CHEBI:17775"/>
    </ligand>
</feature>
<comment type="catalytic activity">
    <reaction evidence="5 8">
        <text>urate + O2 + H2O = 5-hydroxyisourate + H2O2</text>
        <dbReference type="Rhea" id="RHEA:21368"/>
        <dbReference type="ChEBI" id="CHEBI:15377"/>
        <dbReference type="ChEBI" id="CHEBI:15379"/>
        <dbReference type="ChEBI" id="CHEBI:16240"/>
        <dbReference type="ChEBI" id="CHEBI:17775"/>
        <dbReference type="ChEBI" id="CHEBI:18072"/>
        <dbReference type="EC" id="1.7.3.3"/>
    </reaction>
</comment>
<feature type="binding site" evidence="7">
    <location>
        <position position="174"/>
    </location>
    <ligand>
        <name>5-hydroxyisourate</name>
        <dbReference type="ChEBI" id="CHEBI:18072"/>
    </ligand>
</feature>
<feature type="binding site" evidence="7">
    <location>
        <position position="217"/>
    </location>
    <ligand>
        <name>5-hydroxyisourate</name>
        <dbReference type="ChEBI" id="CHEBI:18072"/>
    </ligand>
</feature>
<evidence type="ECO:0000256" key="1">
    <source>
        <dbReference type="ARBA" id="ARBA00004831"/>
    </source>
</evidence>
<dbReference type="PIRSF" id="PIRSF000241">
    <property type="entry name" value="Urate_oxidase"/>
    <property type="match status" value="1"/>
</dbReference>
<dbReference type="GO" id="GO:0006144">
    <property type="term" value="P:purine nucleobase metabolic process"/>
    <property type="evidence" value="ECO:0007669"/>
    <property type="project" value="UniProtKB-KW"/>
</dbReference>
<dbReference type="PANTHER" id="PTHR42874">
    <property type="entry name" value="URICASE"/>
    <property type="match status" value="1"/>
</dbReference>
<dbReference type="Gene3D" id="3.10.270.10">
    <property type="entry name" value="Urate Oxidase"/>
    <property type="match status" value="1"/>
</dbReference>
<dbReference type="NCBIfam" id="TIGR03383">
    <property type="entry name" value="urate_oxi"/>
    <property type="match status" value="1"/>
</dbReference>
<evidence type="ECO:0000256" key="2">
    <source>
        <dbReference type="ARBA" id="ARBA00009760"/>
    </source>
</evidence>
<dbReference type="UniPathway" id="UPA00394">
    <property type="reaction ID" value="UER00650"/>
</dbReference>
<feature type="binding site" evidence="7">
    <location>
        <position position="217"/>
    </location>
    <ligand>
        <name>urate</name>
        <dbReference type="ChEBI" id="CHEBI:17775"/>
    </ligand>
</feature>
<feature type="binding site" evidence="7">
    <location>
        <position position="58"/>
    </location>
    <ligand>
        <name>urate</name>
        <dbReference type="ChEBI" id="CHEBI:17775"/>
    </ligand>
</feature>
<evidence type="ECO:0000256" key="6">
    <source>
        <dbReference type="PIRSR" id="PIRSR000241-1"/>
    </source>
</evidence>
<dbReference type="PRINTS" id="PR00093">
    <property type="entry name" value="URICASE"/>
</dbReference>
<dbReference type="SUPFAM" id="SSF55620">
    <property type="entry name" value="Tetrahydrobiopterin biosynthesis enzymes-like"/>
    <property type="match status" value="2"/>
</dbReference>
<keyword evidence="4 5" id="KW-0560">Oxidoreductase</keyword>
<dbReference type="OMA" id="ATMYKMS"/>
<reference evidence="9 10" key="1">
    <citation type="journal article" date="2012" name="J. Bacteriol.">
        <title>Genome Sequence of Radiation-Resistant Modestobacter marinus Strain BC501, a Representative Actinobacterium That Thrives on Calcareous Stone Surfaces.</title>
        <authorList>
            <person name="Normand P."/>
            <person name="Gury J."/>
            <person name="Pujic P."/>
            <person name="Chouaia B."/>
            <person name="Crotti E."/>
            <person name="Brusetti L."/>
            <person name="Daffonchio D."/>
            <person name="Vacherie B."/>
            <person name="Barbe V."/>
            <person name="Medigue C."/>
            <person name="Calteau A."/>
            <person name="Ghodhbane-Gtari F."/>
            <person name="Essoussi I."/>
            <person name="Nouioui I."/>
            <person name="Abbassi-Ghozzi I."/>
            <person name="Gtari M."/>
        </authorList>
    </citation>
    <scope>NUCLEOTIDE SEQUENCE [LARGE SCALE GENOMIC DNA]</scope>
    <source>
        <strain evidence="10">BC 501</strain>
    </source>
</reference>
<dbReference type="EMBL" id="FO203431">
    <property type="protein sequence ID" value="CCH85585.1"/>
    <property type="molecule type" value="Genomic_DNA"/>
</dbReference>
<evidence type="ECO:0000313" key="9">
    <source>
        <dbReference type="EMBL" id="CCH85585.1"/>
    </source>
</evidence>
<keyword evidence="10" id="KW-1185">Reference proteome</keyword>
<feature type="binding site" evidence="7">
    <location>
        <position position="243"/>
    </location>
    <ligand>
        <name>urate</name>
        <dbReference type="ChEBI" id="CHEBI:17775"/>
    </ligand>
</feature>
<dbReference type="InterPro" id="IPR019842">
    <property type="entry name" value="Uricase_CS"/>
</dbReference>
<feature type="binding site" evidence="7">
    <location>
        <position position="57"/>
    </location>
    <ligand>
        <name>O2</name>
        <dbReference type="ChEBI" id="CHEBI:15379"/>
    </ligand>
</feature>
<comment type="pathway">
    <text evidence="1 5">Purine metabolism; urate degradation; (S)-allantoin from urate: step 1/3.</text>
</comment>
<dbReference type="PROSITE" id="PS00366">
    <property type="entry name" value="URICASE"/>
    <property type="match status" value="1"/>
</dbReference>
<keyword evidence="3 5" id="KW-0659">Purine metabolism</keyword>
<evidence type="ECO:0000313" key="10">
    <source>
        <dbReference type="Proteomes" id="UP000006461"/>
    </source>
</evidence>
<dbReference type="Pfam" id="PF01014">
    <property type="entry name" value="Uricase"/>
    <property type="match status" value="2"/>
</dbReference>
<feature type="binding site" evidence="7">
    <location>
        <position position="243"/>
    </location>
    <ligand>
        <name>5-hydroxyisourate</name>
        <dbReference type="ChEBI" id="CHEBI:18072"/>
    </ligand>
</feature>
<feature type="binding site" evidence="7">
    <location>
        <position position="157"/>
    </location>
    <ligand>
        <name>5-hydroxyisourate</name>
        <dbReference type="ChEBI" id="CHEBI:18072"/>
    </ligand>
</feature>
<feature type="active site" description="Charge relay system" evidence="6">
    <location>
        <position position="12"/>
    </location>
</feature>
<feature type="binding site" evidence="7">
    <location>
        <position position="157"/>
    </location>
    <ligand>
        <name>urate</name>
        <dbReference type="ChEBI" id="CHEBI:17775"/>
    </ligand>
</feature>
<dbReference type="KEGG" id="mmar:MODMU_0113"/>
<dbReference type="EC" id="1.7.3.3" evidence="5 8"/>
<proteinExistence type="inferred from homology"/>
<dbReference type="PANTHER" id="PTHR42874:SF1">
    <property type="entry name" value="URICASE"/>
    <property type="match status" value="1"/>
</dbReference>
<evidence type="ECO:0000256" key="5">
    <source>
        <dbReference type="PIRNR" id="PIRNR000241"/>
    </source>
</evidence>
<feature type="binding site" evidence="7">
    <location>
        <position position="243"/>
    </location>
    <ligand>
        <name>O2</name>
        <dbReference type="ChEBI" id="CHEBI:15379"/>
    </ligand>
</feature>
<feature type="active site" description="Charge relay system" evidence="6">
    <location>
        <position position="57"/>
    </location>
</feature>
<sequence length="301" mass="32630">MAIVLGPNQYGKAEVRVVAVDRSTPRHSLVDLNVSSALRGDFAAAHTAGDNAHVLTTDAQKNTVFAFARDGIGSCEEFGIRLADHFTSSYPWVSGARVAIESYGWDRITVGGQPHDHAFRRPGGEVRTAVVTVDGDDVHVIAGLTDLVVLKSTGSEFWGFPRDRYTTLPETTDRVLATAVTARWRYTGTDVDWNGSYDAVRTTLLETFAGTHSLALQQTLYAMGEKALEQHGDVAEIRFSMPNKHHFLQDLSAYGLDNALDAPGAVVYHADDRPYGLIEGTVLRDDVPAAPAAWLGTPGFC</sequence>
<dbReference type="HOGENOM" id="CLU_048151_1_0_11"/>
<accession>I4EQC2</accession>
<dbReference type="PATRIC" id="fig|477641.3.peg.114"/>
<protein>
    <recommendedName>
        <fullName evidence="5 8">Uricase</fullName>
        <ecNumber evidence="5 8">1.7.3.3</ecNumber>
    </recommendedName>
    <alternativeName>
        <fullName evidence="5">Urate oxidase</fullName>
    </alternativeName>
</protein>
<feature type="binding site" evidence="7">
    <location>
        <position position="57"/>
    </location>
    <ligand>
        <name>urate</name>
        <dbReference type="ChEBI" id="CHEBI:17775"/>
    </ligand>
</feature>
<feature type="binding site" evidence="7">
    <location>
        <position position="57"/>
    </location>
    <ligand>
        <name>5-hydroxyisourate</name>
        <dbReference type="ChEBI" id="CHEBI:18072"/>
    </ligand>
</feature>
<gene>
    <name evidence="9" type="primary">uox</name>
    <name evidence="9" type="ordered locus">MODMU_0113</name>
</gene>
<feature type="active site" description="Charge relay system" evidence="6">
    <location>
        <position position="245"/>
    </location>
</feature>
<dbReference type="AlphaFoldDB" id="I4EQC2"/>
<dbReference type="eggNOG" id="COG3648">
    <property type="taxonomic scope" value="Bacteria"/>
</dbReference>
<dbReference type="GO" id="GO:0019628">
    <property type="term" value="P:urate catabolic process"/>
    <property type="evidence" value="ECO:0007669"/>
    <property type="project" value="UniProtKB-UniPathway"/>
</dbReference>
<comment type="similarity">
    <text evidence="2 5 8">Belongs to the uricase family.</text>
</comment>
<dbReference type="OrthoDB" id="9809009at2"/>
<evidence type="ECO:0000256" key="7">
    <source>
        <dbReference type="PIRSR" id="PIRSR000241-2"/>
    </source>
</evidence>